<accession>A0A067PUV0</accession>
<organism evidence="3 4">
    <name type="scientific">Jaapia argillacea MUCL 33604</name>
    <dbReference type="NCBI Taxonomy" id="933084"/>
    <lineage>
        <taxon>Eukaryota</taxon>
        <taxon>Fungi</taxon>
        <taxon>Dikarya</taxon>
        <taxon>Basidiomycota</taxon>
        <taxon>Agaricomycotina</taxon>
        <taxon>Agaricomycetes</taxon>
        <taxon>Agaricomycetidae</taxon>
        <taxon>Jaapiales</taxon>
        <taxon>Jaapiaceae</taxon>
        <taxon>Jaapia</taxon>
    </lineage>
</organism>
<keyword evidence="4" id="KW-1185">Reference proteome</keyword>
<proteinExistence type="predicted"/>
<feature type="signal peptide" evidence="2">
    <location>
        <begin position="1"/>
        <end position="25"/>
    </location>
</feature>
<sequence>MRPPVGSSFYITILLLICADRCLHTALVTFRSALLPPWERNINVNPSRKSRLSPFSSPSHLKSASPHSAGS</sequence>
<dbReference type="EMBL" id="KL197730">
    <property type="protein sequence ID" value="KDQ54121.1"/>
    <property type="molecule type" value="Genomic_DNA"/>
</dbReference>
<reference evidence="4" key="1">
    <citation type="journal article" date="2014" name="Proc. Natl. Acad. Sci. U.S.A.">
        <title>Extensive sampling of basidiomycete genomes demonstrates inadequacy of the white-rot/brown-rot paradigm for wood decay fungi.</title>
        <authorList>
            <person name="Riley R."/>
            <person name="Salamov A.A."/>
            <person name="Brown D.W."/>
            <person name="Nagy L.G."/>
            <person name="Floudas D."/>
            <person name="Held B.W."/>
            <person name="Levasseur A."/>
            <person name="Lombard V."/>
            <person name="Morin E."/>
            <person name="Otillar R."/>
            <person name="Lindquist E.A."/>
            <person name="Sun H."/>
            <person name="LaButti K.M."/>
            <person name="Schmutz J."/>
            <person name="Jabbour D."/>
            <person name="Luo H."/>
            <person name="Baker S.E."/>
            <person name="Pisabarro A.G."/>
            <person name="Walton J.D."/>
            <person name="Blanchette R.A."/>
            <person name="Henrissat B."/>
            <person name="Martin F."/>
            <person name="Cullen D."/>
            <person name="Hibbett D.S."/>
            <person name="Grigoriev I.V."/>
        </authorList>
    </citation>
    <scope>NUCLEOTIDE SEQUENCE [LARGE SCALE GENOMIC DNA]</scope>
    <source>
        <strain evidence="4">MUCL 33604</strain>
    </source>
</reference>
<dbReference type="Proteomes" id="UP000027265">
    <property type="component" value="Unassembled WGS sequence"/>
</dbReference>
<evidence type="ECO:0000256" key="1">
    <source>
        <dbReference type="SAM" id="MobiDB-lite"/>
    </source>
</evidence>
<dbReference type="AlphaFoldDB" id="A0A067PUV0"/>
<evidence type="ECO:0000313" key="3">
    <source>
        <dbReference type="EMBL" id="KDQ54121.1"/>
    </source>
</evidence>
<evidence type="ECO:0008006" key="5">
    <source>
        <dbReference type="Google" id="ProtNLM"/>
    </source>
</evidence>
<evidence type="ECO:0000313" key="4">
    <source>
        <dbReference type="Proteomes" id="UP000027265"/>
    </source>
</evidence>
<dbReference type="HOGENOM" id="CLU_2740384_0_0_1"/>
<feature type="chain" id="PRO_5001647030" description="Secreted protein" evidence="2">
    <location>
        <begin position="26"/>
        <end position="71"/>
    </location>
</feature>
<evidence type="ECO:0000256" key="2">
    <source>
        <dbReference type="SAM" id="SignalP"/>
    </source>
</evidence>
<keyword evidence="2" id="KW-0732">Signal</keyword>
<gene>
    <name evidence="3" type="ORF">JAAARDRAFT_38740</name>
</gene>
<protein>
    <recommendedName>
        <fullName evidence="5">Secreted protein</fullName>
    </recommendedName>
</protein>
<feature type="region of interest" description="Disordered" evidence="1">
    <location>
        <begin position="44"/>
        <end position="71"/>
    </location>
</feature>
<name>A0A067PUV0_9AGAM</name>
<dbReference type="InParanoid" id="A0A067PUV0"/>